<dbReference type="FunFam" id="3.40.309.10:FF:000012">
    <property type="entry name" value="Betaine aldehyde dehydrogenase"/>
    <property type="match status" value="1"/>
</dbReference>
<reference evidence="6 7" key="1">
    <citation type="submission" date="2016-01" db="EMBL/GenBank/DDBJ databases">
        <title>Complete genome sequence of strain Lentibacillus amyloliquefaciens LAM0015T isolated from saline sediment.</title>
        <authorList>
            <person name="Wang J.-L."/>
            <person name="He M.-X."/>
        </authorList>
    </citation>
    <scope>NUCLEOTIDE SEQUENCE [LARGE SCALE GENOMIC DNA]</scope>
    <source>
        <strain evidence="6 7">LAM0015</strain>
    </source>
</reference>
<dbReference type="SUPFAM" id="SSF53720">
    <property type="entry name" value="ALDH-like"/>
    <property type="match status" value="1"/>
</dbReference>
<dbReference type="RefSeq" id="WP_068441368.1">
    <property type="nucleotide sequence ID" value="NZ_CP013862.1"/>
</dbReference>
<dbReference type="Gene3D" id="3.40.605.10">
    <property type="entry name" value="Aldehyde Dehydrogenase, Chain A, domain 1"/>
    <property type="match status" value="1"/>
</dbReference>
<organism evidence="6 7">
    <name type="scientific">Lentibacillus amyloliquefaciens</name>
    <dbReference type="NCBI Taxonomy" id="1472767"/>
    <lineage>
        <taxon>Bacteria</taxon>
        <taxon>Bacillati</taxon>
        <taxon>Bacillota</taxon>
        <taxon>Bacilli</taxon>
        <taxon>Bacillales</taxon>
        <taxon>Bacillaceae</taxon>
        <taxon>Lentibacillus</taxon>
    </lineage>
</organism>
<dbReference type="Gene3D" id="3.40.309.10">
    <property type="entry name" value="Aldehyde Dehydrogenase, Chain A, domain 2"/>
    <property type="match status" value="1"/>
</dbReference>
<evidence type="ECO:0000313" key="6">
    <source>
        <dbReference type="EMBL" id="ALX47573.1"/>
    </source>
</evidence>
<evidence type="ECO:0000256" key="1">
    <source>
        <dbReference type="ARBA" id="ARBA00009986"/>
    </source>
</evidence>
<accession>A0A0U4FP13</accession>
<dbReference type="FunFam" id="3.40.605.10:FF:000007">
    <property type="entry name" value="NAD/NADP-dependent betaine aldehyde dehydrogenase"/>
    <property type="match status" value="1"/>
</dbReference>
<dbReference type="KEGG" id="lao:AOX59_02510"/>
<protein>
    <submittedName>
        <fullName evidence="6">Aldehyde dehydrogenase</fullName>
    </submittedName>
</protein>
<dbReference type="InterPro" id="IPR016163">
    <property type="entry name" value="Ald_DH_C"/>
</dbReference>
<dbReference type="EMBL" id="CP013862">
    <property type="protein sequence ID" value="ALX47573.1"/>
    <property type="molecule type" value="Genomic_DNA"/>
</dbReference>
<dbReference type="PANTHER" id="PTHR11699">
    <property type="entry name" value="ALDEHYDE DEHYDROGENASE-RELATED"/>
    <property type="match status" value="1"/>
</dbReference>
<evidence type="ECO:0000256" key="4">
    <source>
        <dbReference type="RuleBase" id="RU003345"/>
    </source>
</evidence>
<feature type="domain" description="Aldehyde dehydrogenase" evidence="5">
    <location>
        <begin position="23"/>
        <end position="480"/>
    </location>
</feature>
<dbReference type="InterPro" id="IPR015590">
    <property type="entry name" value="Aldehyde_DH_dom"/>
</dbReference>
<gene>
    <name evidence="6" type="ORF">AOX59_02510</name>
</gene>
<evidence type="ECO:0000256" key="2">
    <source>
        <dbReference type="ARBA" id="ARBA00023002"/>
    </source>
</evidence>
<evidence type="ECO:0000259" key="5">
    <source>
        <dbReference type="Pfam" id="PF00171"/>
    </source>
</evidence>
<dbReference type="GO" id="GO:0016620">
    <property type="term" value="F:oxidoreductase activity, acting on the aldehyde or oxo group of donors, NAD or NADP as acceptor"/>
    <property type="evidence" value="ECO:0007669"/>
    <property type="project" value="InterPro"/>
</dbReference>
<keyword evidence="7" id="KW-1185">Reference proteome</keyword>
<keyword evidence="2 4" id="KW-0560">Oxidoreductase</keyword>
<comment type="similarity">
    <text evidence="1 4">Belongs to the aldehyde dehydrogenase family.</text>
</comment>
<sequence length="485" mass="52154">MNNKFKLDGRMFINGERVQAFSNEEIDVIDPSTGEKVATTPAGDAPDVDAAVQNSLHAYKNEWRKVKPLDRANILFNIAKKVDENREELAYIESLDVGKPYRQALQDVDSTIGYFQFYAGLADKVFGTSIPLGVGTVDYTVREPIGVSAQIVPWNYPLQLSSRGFAPALAAGNVVVAKVAEDASLSILRLAEIAYEAGLPKGVLNIVTGYGAVAGNALSEHPDIHHLTFTGSLPTGVQVMKTAANQVTPVNLELGGKSPIIIFDDADIDSVVNTAASVITQNAGQTCSAASRIIVDRRVQDEVVSRIAEKMGAVQLGRGLDNPDMGPVVSERQMNGILKAIEKGEESKAQVVVGGKRSEQAGLENGYFIEPTLFNNMKAGSFIEQEEIFGPVLGVMPFDDPEEALEMANGTKYGLVASVWGNNLKLIHHFTNEIEAGQVFVNGYGAGGGVALPFGGYKKSGFGREKGVEALQNYTTVKNIWINYL</sequence>
<dbReference type="InterPro" id="IPR029510">
    <property type="entry name" value="Ald_DH_CS_GLU"/>
</dbReference>
<dbReference type="AlphaFoldDB" id="A0A0U4FP13"/>
<feature type="active site" evidence="3">
    <location>
        <position position="253"/>
    </location>
</feature>
<dbReference type="InterPro" id="IPR016162">
    <property type="entry name" value="Ald_DH_N"/>
</dbReference>
<dbReference type="STRING" id="1472767.AOX59_02510"/>
<evidence type="ECO:0000256" key="3">
    <source>
        <dbReference type="PROSITE-ProRule" id="PRU10007"/>
    </source>
</evidence>
<dbReference type="InterPro" id="IPR016161">
    <property type="entry name" value="Ald_DH/histidinol_DH"/>
</dbReference>
<dbReference type="Pfam" id="PF00171">
    <property type="entry name" value="Aldedh"/>
    <property type="match status" value="1"/>
</dbReference>
<dbReference type="PROSITE" id="PS00687">
    <property type="entry name" value="ALDEHYDE_DEHYDR_GLU"/>
    <property type="match status" value="1"/>
</dbReference>
<evidence type="ECO:0000313" key="7">
    <source>
        <dbReference type="Proteomes" id="UP000050331"/>
    </source>
</evidence>
<proteinExistence type="inferred from homology"/>
<dbReference type="OrthoDB" id="9762913at2"/>
<name>A0A0U4FP13_9BACI</name>
<dbReference type="Proteomes" id="UP000050331">
    <property type="component" value="Chromosome"/>
</dbReference>